<dbReference type="PROSITE" id="PS50093">
    <property type="entry name" value="PKD"/>
    <property type="match status" value="1"/>
</dbReference>
<reference evidence="4 5" key="1">
    <citation type="submission" date="2021-01" db="EMBL/GenBank/DDBJ databases">
        <title>Genome public.</title>
        <authorList>
            <person name="Liu C."/>
            <person name="Sun Q."/>
        </authorList>
    </citation>
    <scope>NUCLEOTIDE SEQUENCE [LARGE SCALE GENOMIC DNA]</scope>
    <source>
        <strain evidence="4 5">JC656</strain>
    </source>
</reference>
<feature type="domain" description="PKD" evidence="3">
    <location>
        <begin position="191"/>
        <end position="285"/>
    </location>
</feature>
<evidence type="ECO:0000259" key="3">
    <source>
        <dbReference type="PROSITE" id="PS50093"/>
    </source>
</evidence>
<dbReference type="SMART" id="SM00089">
    <property type="entry name" value="PKD"/>
    <property type="match status" value="2"/>
</dbReference>
<evidence type="ECO:0000313" key="4">
    <source>
        <dbReference type="EMBL" id="MBL0704050.1"/>
    </source>
</evidence>
<dbReference type="RefSeq" id="WP_189694736.1">
    <property type="nucleotide sequence ID" value="NZ_BNCM01000013.1"/>
</dbReference>
<dbReference type="InterPro" id="IPR000601">
    <property type="entry name" value="PKD_dom"/>
</dbReference>
<dbReference type="InterPro" id="IPR013783">
    <property type="entry name" value="Ig-like_fold"/>
</dbReference>
<accession>A0ABS1JXW4</accession>
<sequence>MSMQMPKPVRSIRKAAVALASVALCAAFGVAVAPAASAANPAPPFGQCPSIGASPSCAILIVINPDGSPTVLTDPSVGPYDSIEDTLIGVQNNSGQTITAMPISGTGIPFGFDGDGICTYANSNCAGNTQDSTGYGGPRTYFTDYSSPNSGTVNFNVGGLADGTSTYFSLEGAVNASSLVIDSLIKATPVAVNAVEGAPFSGTVATVKDADTTSTPGEYTATIDWGDSTTSSGTLSGTSGNFTVSGTHTYTEEGSYTATVTVTDADNASNTATVQSAVTISDAALSAAGLTFNSTNPVSHTLATFTDADPNGAVADYTATVSWGDGTSSAGTIGTSGSQFTVSGTHTYAAFGPYTVAVHVCDVGGSCADATTQVLTFGYATGGSFAIGTAANTAGTVNWWGPQWAQNNLATAPSAFKGFETSAAPPTCGSTWTTTGGASSNPPASVPTYMAVVVTDSVTQSGSTITGNVGKVVIVKTDPGYAPGVGNAGTGTVVGTICG</sequence>
<evidence type="ECO:0000313" key="5">
    <source>
        <dbReference type="Proteomes" id="UP000639051"/>
    </source>
</evidence>
<dbReference type="EMBL" id="JAERRC010000005">
    <property type="protein sequence ID" value="MBL0704050.1"/>
    <property type="molecule type" value="Genomic_DNA"/>
</dbReference>
<comment type="caution">
    <text evidence="4">The sequence shown here is derived from an EMBL/GenBank/DDBJ whole genome shotgun (WGS) entry which is preliminary data.</text>
</comment>
<keyword evidence="5" id="KW-1185">Reference proteome</keyword>
<dbReference type="CDD" id="cd00146">
    <property type="entry name" value="PKD"/>
    <property type="match status" value="1"/>
</dbReference>
<evidence type="ECO:0000256" key="2">
    <source>
        <dbReference type="SAM" id="SignalP"/>
    </source>
</evidence>
<protein>
    <recommendedName>
        <fullName evidence="3">PKD domain-containing protein</fullName>
    </recommendedName>
</protein>
<proteinExistence type="predicted"/>
<feature type="signal peptide" evidence="2">
    <location>
        <begin position="1"/>
        <end position="38"/>
    </location>
</feature>
<name>A0ABS1JXW4_9MICC</name>
<evidence type="ECO:0000256" key="1">
    <source>
        <dbReference type="SAM" id="MobiDB-lite"/>
    </source>
</evidence>
<feature type="chain" id="PRO_5045166106" description="PKD domain-containing protein" evidence="2">
    <location>
        <begin position="39"/>
        <end position="499"/>
    </location>
</feature>
<feature type="compositionally biased region" description="Low complexity" evidence="1">
    <location>
        <begin position="226"/>
        <end position="238"/>
    </location>
</feature>
<organism evidence="4 5">
    <name type="scientific">Sinomonas cellulolyticus</name>
    <dbReference type="NCBI Taxonomy" id="2801916"/>
    <lineage>
        <taxon>Bacteria</taxon>
        <taxon>Bacillati</taxon>
        <taxon>Actinomycetota</taxon>
        <taxon>Actinomycetes</taxon>
        <taxon>Micrococcales</taxon>
        <taxon>Micrococcaceae</taxon>
        <taxon>Sinomonas</taxon>
    </lineage>
</organism>
<dbReference type="SUPFAM" id="SSF49299">
    <property type="entry name" value="PKD domain"/>
    <property type="match status" value="2"/>
</dbReference>
<dbReference type="InterPro" id="IPR022409">
    <property type="entry name" value="PKD/Chitinase_dom"/>
</dbReference>
<feature type="region of interest" description="Disordered" evidence="1">
    <location>
        <begin position="213"/>
        <end position="238"/>
    </location>
</feature>
<dbReference type="InterPro" id="IPR035986">
    <property type="entry name" value="PKD_dom_sf"/>
</dbReference>
<keyword evidence="2" id="KW-0732">Signal</keyword>
<dbReference type="Gene3D" id="2.60.40.10">
    <property type="entry name" value="Immunoglobulins"/>
    <property type="match status" value="2"/>
</dbReference>
<dbReference type="Proteomes" id="UP000639051">
    <property type="component" value="Unassembled WGS sequence"/>
</dbReference>
<gene>
    <name evidence="4" type="ORF">JJE72_00845</name>
</gene>